<evidence type="ECO:0000256" key="1">
    <source>
        <dbReference type="SAM" id="MobiDB-lite"/>
    </source>
</evidence>
<organism evidence="3 4">
    <name type="scientific">Biomphalaria pfeifferi</name>
    <name type="common">Bloodfluke planorb</name>
    <name type="synonym">Freshwater snail</name>
    <dbReference type="NCBI Taxonomy" id="112525"/>
    <lineage>
        <taxon>Eukaryota</taxon>
        <taxon>Metazoa</taxon>
        <taxon>Spiralia</taxon>
        <taxon>Lophotrochozoa</taxon>
        <taxon>Mollusca</taxon>
        <taxon>Gastropoda</taxon>
        <taxon>Heterobranchia</taxon>
        <taxon>Euthyneura</taxon>
        <taxon>Panpulmonata</taxon>
        <taxon>Hygrophila</taxon>
        <taxon>Lymnaeoidea</taxon>
        <taxon>Planorbidae</taxon>
        <taxon>Biomphalaria</taxon>
    </lineage>
</organism>
<proteinExistence type="predicted"/>
<keyword evidence="4" id="KW-1185">Reference proteome</keyword>
<comment type="caution">
    <text evidence="3">The sequence shown here is derived from an EMBL/GenBank/DDBJ whole genome shotgun (WGS) entry which is preliminary data.</text>
</comment>
<protein>
    <submittedName>
        <fullName evidence="3">TATA box-binding protein-associated factor RNA polymerase I subunit C-like isoform X2</fullName>
    </submittedName>
</protein>
<feature type="compositionally biased region" description="Basic residues" evidence="1">
    <location>
        <begin position="641"/>
        <end position="650"/>
    </location>
</feature>
<dbReference type="InterPro" id="IPR036322">
    <property type="entry name" value="WD40_repeat_dom_sf"/>
</dbReference>
<dbReference type="EMBL" id="JASAOG010000126">
    <property type="protein sequence ID" value="KAK0049464.1"/>
    <property type="molecule type" value="Genomic_DNA"/>
</dbReference>
<feature type="domain" description="TAF1C beta-propeller" evidence="2">
    <location>
        <begin position="266"/>
        <end position="361"/>
    </location>
</feature>
<dbReference type="InterPro" id="IPR049087">
    <property type="entry name" value="TAF1C_beta-prop"/>
</dbReference>
<evidence type="ECO:0000313" key="4">
    <source>
        <dbReference type="Proteomes" id="UP001233172"/>
    </source>
</evidence>
<feature type="region of interest" description="Disordered" evidence="1">
    <location>
        <begin position="804"/>
        <end position="828"/>
    </location>
</feature>
<evidence type="ECO:0000313" key="3">
    <source>
        <dbReference type="EMBL" id="KAK0049464.1"/>
    </source>
</evidence>
<gene>
    <name evidence="3" type="ORF">Bpfe_021176</name>
</gene>
<dbReference type="SUPFAM" id="SSF50978">
    <property type="entry name" value="WD40 repeat-like"/>
    <property type="match status" value="1"/>
</dbReference>
<name>A0AAD8B8S9_BIOPF</name>
<reference evidence="3" key="2">
    <citation type="submission" date="2023-04" db="EMBL/GenBank/DDBJ databases">
        <authorList>
            <person name="Bu L."/>
            <person name="Lu L."/>
            <person name="Laidemitt M.R."/>
            <person name="Zhang S.M."/>
            <person name="Mutuku M."/>
            <person name="Mkoji G."/>
            <person name="Steinauer M."/>
            <person name="Loker E.S."/>
        </authorList>
    </citation>
    <scope>NUCLEOTIDE SEQUENCE</scope>
    <source>
        <strain evidence="3">KasaAsao</strain>
        <tissue evidence="3">Whole Snail</tissue>
    </source>
</reference>
<dbReference type="PANTHER" id="PTHR15319:SF1">
    <property type="entry name" value="TATA BOX-BINDING PROTEIN-ASSOCIATED FACTOR RNA POLYMERASE I SUBUNIT C"/>
    <property type="match status" value="1"/>
</dbReference>
<dbReference type="Proteomes" id="UP001233172">
    <property type="component" value="Unassembled WGS sequence"/>
</dbReference>
<dbReference type="Pfam" id="PF20641">
    <property type="entry name" value="TAF1C_beta-prop"/>
    <property type="match status" value="1"/>
</dbReference>
<feature type="compositionally biased region" description="Basic residues" evidence="1">
    <location>
        <begin position="815"/>
        <end position="828"/>
    </location>
</feature>
<feature type="region of interest" description="Disordered" evidence="1">
    <location>
        <begin position="633"/>
        <end position="664"/>
    </location>
</feature>
<sequence length="1243" mass="139531">MELPRHYLPARTCPHVGIDLYQRLLFADYGSYQNVNVSVDVVDTKEIITSWPQRGQKSIQDLNKILPTLPLFDQPLQELWRERDNILGVKNFNDTLSSIKQLLKLTRLKNTAIKKRDKKFEALKKKYEHSGESALDFSDDVTLQKMMTHYSEVSQACNDNCLNGYNRDFYNGQLSVISNIGDREYISYVGGPDMKEMYITTVSQEPDSCLKTPHLVCQQSAEERINQLETRSTCYDELFLVCAREKQMCELFLADMAGRTFVPQGSVRISDDCWTSISYSNYLENELLLTSSSGDVFLWDISSSSEKIVYKSSRFDCPDKWSCAYFAGHPREIVVADNTSVEIFDHRSNFQNGQELFSLSTRFITVNEKVMAAGFLDFPYHAVVTDYSLFVMDQRFGSSPVFHWSTEFKAAPQYLQIIDNVMSPGKLIFLASQQPAEVICFPIDIDGGDIPKTSLLPWKVSAIGDFSQSEHHDYVCEVNVASRKFQTSLAGLAVTKMSNENVLTVYQMDSYGDIFFQTVNFNHSQTKVTPSSELDRQSARVRINKWLRNLDKTIKSGHGEVTPDMNVHKETFDPEFLKDILQIPASLPLNKASVQMLQLHNKIKPLHKLSQKGPNTQLLLALRDGADIHESLKKREDDHEKKKKKMRKKHILEQKKKTYRKRRKGKSLFSDLAISSDSSTAENISAPVGSCRTDDFASSDEEGTFDNNLVVTPSDRQLRNRNSLANRSTISVQLSDLMSEKEDELFDSSGSLFDVNNFTDSDSDSSPNQANQKMILKMPRVKSSKSVSPVWGLCSPNTHLSKKLIGTKNSTSTPNKRKPKRNHLAATRKRHCQDLNSSLEEINTHSFGQSSPKLSHEAESNLFNHQPLINSTPLLSHKPQEVLALNEASDLSPQAVDMSDIFSIDTPVAESISPNGLRGKSPQVDLDESYVSNSQDTYSSGLASQLTPLFQRFNLSTGPNELKLAVEDGFRPQTLFKDSSLLRAQIVQNEPVQGELEMIHVSATQETFLTQNSAISNLFTSSLGLGLSSDLSLNQSPITDSQELFPDNSSTTHISCSQGSCQTIPDTQFTLPGWDLNVTHISATQNSTLTHECRVSLLDKMLTQSMSSFGDAYNSTSRLSCEPSTQLQESSEPMNEYHDVLQWLHNNPSPKHATLPLSLDRSSVTIQNLNSWGPEYNNNSCRGQDSDSESMDLVCSSLPPSLTRVTLASTRMKCLVDPNLAGFLSSPFNIKKRNTANKTKQLK</sequence>
<dbReference type="AlphaFoldDB" id="A0AAD8B8S9"/>
<accession>A0AAD8B8S9</accession>
<dbReference type="PANTHER" id="PTHR15319">
    <property type="entry name" value="TATA BOX-BINDING PROTEIN ASSOCIATED FACTOR RNA POLYMERASE I SUBUNIT C"/>
    <property type="match status" value="1"/>
</dbReference>
<dbReference type="InterPro" id="IPR038801">
    <property type="entry name" value="TAF1C"/>
</dbReference>
<reference evidence="3" key="1">
    <citation type="journal article" date="2023" name="PLoS Negl. Trop. Dis.">
        <title>A genome sequence for Biomphalaria pfeifferi, the major vector snail for the human-infecting parasite Schistosoma mansoni.</title>
        <authorList>
            <person name="Bu L."/>
            <person name="Lu L."/>
            <person name="Laidemitt M.R."/>
            <person name="Zhang S.M."/>
            <person name="Mutuku M."/>
            <person name="Mkoji G."/>
            <person name="Steinauer M."/>
            <person name="Loker E.S."/>
        </authorList>
    </citation>
    <scope>NUCLEOTIDE SEQUENCE</scope>
    <source>
        <strain evidence="3">KasaAsao</strain>
    </source>
</reference>
<dbReference type="GO" id="GO:0001650">
    <property type="term" value="C:fibrillar center"/>
    <property type="evidence" value="ECO:0007669"/>
    <property type="project" value="TreeGrafter"/>
</dbReference>
<dbReference type="GO" id="GO:0001164">
    <property type="term" value="F:RNA polymerase I core promoter sequence-specific DNA binding"/>
    <property type="evidence" value="ECO:0007669"/>
    <property type="project" value="TreeGrafter"/>
</dbReference>
<evidence type="ECO:0000259" key="2">
    <source>
        <dbReference type="Pfam" id="PF20641"/>
    </source>
</evidence>